<reference evidence="1" key="1">
    <citation type="submission" date="2020-07" db="EMBL/GenBank/DDBJ databases">
        <title>Multicomponent nature underlies the extraordinary mechanical properties of spider dragline silk.</title>
        <authorList>
            <person name="Kono N."/>
            <person name="Nakamura H."/>
            <person name="Mori M."/>
            <person name="Yoshida Y."/>
            <person name="Ohtoshi R."/>
            <person name="Malay A.D."/>
            <person name="Moran D.A.P."/>
            <person name="Tomita M."/>
            <person name="Numata K."/>
            <person name="Arakawa K."/>
        </authorList>
    </citation>
    <scope>NUCLEOTIDE SEQUENCE</scope>
</reference>
<dbReference type="OrthoDB" id="10341513at2759"/>
<dbReference type="Proteomes" id="UP000887116">
    <property type="component" value="Unassembled WGS sequence"/>
</dbReference>
<dbReference type="EMBL" id="BMAO01006207">
    <property type="protein sequence ID" value="GFR06909.1"/>
    <property type="molecule type" value="Genomic_DNA"/>
</dbReference>
<organism evidence="1 2">
    <name type="scientific">Trichonephila clavata</name>
    <name type="common">Joro spider</name>
    <name type="synonym">Nephila clavata</name>
    <dbReference type="NCBI Taxonomy" id="2740835"/>
    <lineage>
        <taxon>Eukaryota</taxon>
        <taxon>Metazoa</taxon>
        <taxon>Ecdysozoa</taxon>
        <taxon>Arthropoda</taxon>
        <taxon>Chelicerata</taxon>
        <taxon>Arachnida</taxon>
        <taxon>Araneae</taxon>
        <taxon>Araneomorphae</taxon>
        <taxon>Entelegynae</taxon>
        <taxon>Araneoidea</taxon>
        <taxon>Nephilidae</taxon>
        <taxon>Trichonephila</taxon>
    </lineage>
</organism>
<keyword evidence="2" id="KW-1185">Reference proteome</keyword>
<gene>
    <name evidence="1" type="ORF">TNCT_297241</name>
</gene>
<comment type="caution">
    <text evidence="1">The sequence shown here is derived from an EMBL/GenBank/DDBJ whole genome shotgun (WGS) entry which is preliminary data.</text>
</comment>
<dbReference type="AlphaFoldDB" id="A0A8X6LH12"/>
<accession>A0A8X6LH12</accession>
<name>A0A8X6LH12_TRICU</name>
<evidence type="ECO:0000313" key="2">
    <source>
        <dbReference type="Proteomes" id="UP000887116"/>
    </source>
</evidence>
<evidence type="ECO:0000313" key="1">
    <source>
        <dbReference type="EMBL" id="GFR06909.1"/>
    </source>
</evidence>
<protein>
    <submittedName>
        <fullName evidence="1">Uncharacterized protein</fullName>
    </submittedName>
</protein>
<sequence>MRIGPHQDKDREVYSHVPRVGIRRSRMRRGVSEDANRSEGWGGMVEGWRTMPSGGHGIRYAVGRRFTDRS</sequence>
<proteinExistence type="predicted"/>